<dbReference type="InterPro" id="IPR052894">
    <property type="entry name" value="AsmA-related"/>
</dbReference>
<dbReference type="EMBL" id="UGRS01000003">
    <property type="protein sequence ID" value="SUA48951.1"/>
    <property type="molecule type" value="Genomic_DNA"/>
</dbReference>
<sequence length="717" mass="79256">MVSLFRSGKFWLRFAFYGLIAFVSALLIAQSLLHYLFSSQRIQAFADEAVRGSGRTVRFSGDINRSWLPRPTVTLHNVMVSKPNNTASALNAKEMRIGLAWSNLWSDTPTIEKWVIKEADAEATRQPDGSWNIGDLWKTSSRPVQINRVIIENSRLNIGTPEAHYHTESLNLNLSGESEAVREFALSGTTRLNNQPAFKWNGTGRLNMNNKQEWLLPALHVDATVPFKKETASISADADVTWKPQNDTLQARNLRLRADSSFHKLHLTAQSPALLWKKKHISLSDIRAVFTAGSSEESSWDGSLSLSRVSLRPSVATISEFEFNGSHKNLGKQTTFNIAGPLTWQKDTLLESEKFILSTHQDSLKAAPRSRLISQMEGRFALSGNKDWTLSLKGLFDRQNAEVSAQYTAAHKDNPAKLNATVGIQKLSLHPYWSDFQAKSGNLFPAFLTQSAQTQVHADINISSLNMPGLQMDDLHTSLYADNQRITLTNFRAGLYGGQTEGGISIANTSPPSYHLQQNARGVQIRPLMQDLLGYHRIGGIGDAVIDLTAKGNDRAGLTKTLNGSLQLNVTQGAWLGLDISNVLQSLGNNTAINSKQRDVQTPFRSFSLTSEIRDGIGTHENAELKSDIFDITSSGQTDLNAQTMSENMLIRNVKNIHAKPIPIKITGPAANPSVTLDYNKLTSGLETPQEKQRALAETLKEQWQWLNAPPKAASTP</sequence>
<gene>
    <name evidence="3" type="ORF">NCTC12229_02375</name>
</gene>
<keyword evidence="1" id="KW-0812">Transmembrane</keyword>
<dbReference type="InterPro" id="IPR007844">
    <property type="entry name" value="AsmA"/>
</dbReference>
<evidence type="ECO:0000313" key="3">
    <source>
        <dbReference type="EMBL" id="SUA48951.1"/>
    </source>
</evidence>
<accession>A0A378X8F1</accession>
<name>A0A378X8F1_9NEIS</name>
<keyword evidence="1" id="KW-0472">Membrane</keyword>
<keyword evidence="1" id="KW-1133">Transmembrane helix</keyword>
<evidence type="ECO:0000259" key="2">
    <source>
        <dbReference type="Pfam" id="PF05170"/>
    </source>
</evidence>
<dbReference type="GO" id="GO:0090313">
    <property type="term" value="P:regulation of protein targeting to membrane"/>
    <property type="evidence" value="ECO:0007669"/>
    <property type="project" value="TreeGrafter"/>
</dbReference>
<evidence type="ECO:0000313" key="4">
    <source>
        <dbReference type="Proteomes" id="UP000254055"/>
    </source>
</evidence>
<proteinExistence type="predicted"/>
<dbReference type="AlphaFoldDB" id="A0A378X8F1"/>
<evidence type="ECO:0000256" key="1">
    <source>
        <dbReference type="SAM" id="Phobius"/>
    </source>
</evidence>
<dbReference type="PANTHER" id="PTHR30441">
    <property type="entry name" value="DUF748 DOMAIN-CONTAINING PROTEIN"/>
    <property type="match status" value="1"/>
</dbReference>
<reference evidence="3 4" key="1">
    <citation type="submission" date="2018-06" db="EMBL/GenBank/DDBJ databases">
        <authorList>
            <consortium name="Pathogen Informatics"/>
            <person name="Doyle S."/>
        </authorList>
    </citation>
    <scope>NUCLEOTIDE SEQUENCE [LARGE SCALE GENOMIC DNA]</scope>
    <source>
        <strain evidence="3 4">NCTC12229</strain>
    </source>
</reference>
<dbReference type="Pfam" id="PF05170">
    <property type="entry name" value="AsmA"/>
    <property type="match status" value="1"/>
</dbReference>
<protein>
    <submittedName>
        <fullName evidence="3">Putative AsmA-like protein</fullName>
    </submittedName>
</protein>
<feature type="transmembrane region" description="Helical" evidence="1">
    <location>
        <begin position="12"/>
        <end position="37"/>
    </location>
</feature>
<organism evidence="3 4">
    <name type="scientific">Neisseria zoodegmatis</name>
    <dbReference type="NCBI Taxonomy" id="326523"/>
    <lineage>
        <taxon>Bacteria</taxon>
        <taxon>Pseudomonadati</taxon>
        <taxon>Pseudomonadota</taxon>
        <taxon>Betaproteobacteria</taxon>
        <taxon>Neisseriales</taxon>
        <taxon>Neisseriaceae</taxon>
        <taxon>Neisseria</taxon>
    </lineage>
</organism>
<feature type="domain" description="AsmA" evidence="2">
    <location>
        <begin position="17"/>
        <end position="621"/>
    </location>
</feature>
<dbReference type="RefSeq" id="WP_115135222.1">
    <property type="nucleotide sequence ID" value="NZ_UGRS01000003.1"/>
</dbReference>
<dbReference type="OrthoDB" id="8606253at2"/>
<dbReference type="GO" id="GO:0005886">
    <property type="term" value="C:plasma membrane"/>
    <property type="evidence" value="ECO:0007669"/>
    <property type="project" value="TreeGrafter"/>
</dbReference>
<dbReference type="PANTHER" id="PTHR30441:SF4">
    <property type="entry name" value="PROTEIN ASMA"/>
    <property type="match status" value="1"/>
</dbReference>
<dbReference type="Proteomes" id="UP000254055">
    <property type="component" value="Unassembled WGS sequence"/>
</dbReference>